<feature type="domain" description="Methyltransferase type 11" evidence="1">
    <location>
        <begin position="43"/>
        <end position="139"/>
    </location>
</feature>
<accession>A0ABV2GSF2</accession>
<gene>
    <name evidence="2" type="ORF">ABID19_004263</name>
</gene>
<comment type="caution">
    <text evidence="2">The sequence shown here is derived from an EMBL/GenBank/DDBJ whole genome shotgun (WGS) entry which is preliminary data.</text>
</comment>
<evidence type="ECO:0000313" key="2">
    <source>
        <dbReference type="EMBL" id="MET3581217.1"/>
    </source>
</evidence>
<proteinExistence type="predicted"/>
<sequence length="213" mass="23320">MCRSCLSWYGRRLAPYVVNAGCSANAFSRMRQRMVPLAKGVVVEVGFGSGLNLPYYDTAKVRRLVGVDPDGAMLALAKRQGHALPLELECLQACGESIPLADGFADTVVVAYAFCTIPHPGAALAEIRRILKPGGRLIFLEHGQANAGWRRRLQDRSNRLWGVLAGGCNLNRNPFQLVASARFDVRDALQEKFPPVFWLLGSHYAGAAIRQPD</sequence>
<dbReference type="InterPro" id="IPR052356">
    <property type="entry name" value="Thiol_S-MT"/>
</dbReference>
<dbReference type="Proteomes" id="UP001549204">
    <property type="component" value="Unassembled WGS sequence"/>
</dbReference>
<name>A0ABV2GSF2_9HYPH</name>
<protein>
    <submittedName>
        <fullName evidence="2">SAM-dependent methyltransferase</fullName>
    </submittedName>
</protein>
<dbReference type="SUPFAM" id="SSF53335">
    <property type="entry name" value="S-adenosyl-L-methionine-dependent methyltransferases"/>
    <property type="match status" value="1"/>
</dbReference>
<evidence type="ECO:0000313" key="3">
    <source>
        <dbReference type="Proteomes" id="UP001549204"/>
    </source>
</evidence>
<evidence type="ECO:0000259" key="1">
    <source>
        <dbReference type="Pfam" id="PF08241"/>
    </source>
</evidence>
<dbReference type="Pfam" id="PF08241">
    <property type="entry name" value="Methyltransf_11"/>
    <property type="match status" value="1"/>
</dbReference>
<keyword evidence="2" id="KW-0489">Methyltransferase</keyword>
<dbReference type="Gene3D" id="3.40.50.150">
    <property type="entry name" value="Vaccinia Virus protein VP39"/>
    <property type="match status" value="1"/>
</dbReference>
<dbReference type="GO" id="GO:0032259">
    <property type="term" value="P:methylation"/>
    <property type="evidence" value="ECO:0007669"/>
    <property type="project" value="UniProtKB-KW"/>
</dbReference>
<reference evidence="2 3" key="1">
    <citation type="submission" date="2024-06" db="EMBL/GenBank/DDBJ databases">
        <title>Genomic Encyclopedia of Type Strains, Phase IV (KMG-IV): sequencing the most valuable type-strain genomes for metagenomic binning, comparative biology and taxonomic classification.</title>
        <authorList>
            <person name="Goeker M."/>
        </authorList>
    </citation>
    <scope>NUCLEOTIDE SEQUENCE [LARGE SCALE GENOMIC DNA]</scope>
    <source>
        <strain evidence="2 3">DSM 100022</strain>
    </source>
</reference>
<dbReference type="RefSeq" id="WP_354492886.1">
    <property type="nucleotide sequence ID" value="NZ_JBEPMC010000007.1"/>
</dbReference>
<dbReference type="PANTHER" id="PTHR45036">
    <property type="entry name" value="METHYLTRANSFERASE LIKE 7B"/>
    <property type="match status" value="1"/>
</dbReference>
<dbReference type="CDD" id="cd02440">
    <property type="entry name" value="AdoMet_MTases"/>
    <property type="match status" value="1"/>
</dbReference>
<keyword evidence="2" id="KW-0808">Transferase</keyword>
<dbReference type="InterPro" id="IPR013216">
    <property type="entry name" value="Methyltransf_11"/>
</dbReference>
<organism evidence="2 3">
    <name type="scientific">Mesorhizobium robiniae</name>
    <dbReference type="NCBI Taxonomy" id="559315"/>
    <lineage>
        <taxon>Bacteria</taxon>
        <taxon>Pseudomonadati</taxon>
        <taxon>Pseudomonadota</taxon>
        <taxon>Alphaproteobacteria</taxon>
        <taxon>Hyphomicrobiales</taxon>
        <taxon>Phyllobacteriaceae</taxon>
        <taxon>Mesorhizobium</taxon>
    </lineage>
</organism>
<dbReference type="GO" id="GO:0008168">
    <property type="term" value="F:methyltransferase activity"/>
    <property type="evidence" value="ECO:0007669"/>
    <property type="project" value="UniProtKB-KW"/>
</dbReference>
<dbReference type="EMBL" id="JBEPMC010000007">
    <property type="protein sequence ID" value="MET3581217.1"/>
    <property type="molecule type" value="Genomic_DNA"/>
</dbReference>
<keyword evidence="3" id="KW-1185">Reference proteome</keyword>
<dbReference type="InterPro" id="IPR029063">
    <property type="entry name" value="SAM-dependent_MTases_sf"/>
</dbReference>
<dbReference type="PANTHER" id="PTHR45036:SF1">
    <property type="entry name" value="METHYLTRANSFERASE LIKE 7A"/>
    <property type="match status" value="1"/>
</dbReference>